<proteinExistence type="predicted"/>
<comment type="caution">
    <text evidence="2">The sequence shown here is derived from an EMBL/GenBank/DDBJ whole genome shotgun (WGS) entry which is preliminary data.</text>
</comment>
<feature type="compositionally biased region" description="Basic and acidic residues" evidence="1">
    <location>
        <begin position="82"/>
        <end position="99"/>
    </location>
</feature>
<protein>
    <submittedName>
        <fullName evidence="2">Uncharacterized protein</fullName>
    </submittedName>
</protein>
<reference evidence="2" key="1">
    <citation type="submission" date="2020-06" db="EMBL/GenBank/DDBJ databases">
        <authorList>
            <person name="Li T."/>
            <person name="Hu X."/>
            <person name="Zhang T."/>
            <person name="Song X."/>
            <person name="Zhang H."/>
            <person name="Dai N."/>
            <person name="Sheng W."/>
            <person name="Hou X."/>
            <person name="Wei L."/>
        </authorList>
    </citation>
    <scope>NUCLEOTIDE SEQUENCE</scope>
    <source>
        <strain evidence="2">KEN1</strain>
        <tissue evidence="2">Leaf</tissue>
    </source>
</reference>
<accession>A0AAW2WIH5</accession>
<gene>
    <name evidence="2" type="ORF">Slati_2506700</name>
</gene>
<feature type="compositionally biased region" description="Basic and acidic residues" evidence="1">
    <location>
        <begin position="57"/>
        <end position="73"/>
    </location>
</feature>
<organism evidence="2">
    <name type="scientific">Sesamum latifolium</name>
    <dbReference type="NCBI Taxonomy" id="2727402"/>
    <lineage>
        <taxon>Eukaryota</taxon>
        <taxon>Viridiplantae</taxon>
        <taxon>Streptophyta</taxon>
        <taxon>Embryophyta</taxon>
        <taxon>Tracheophyta</taxon>
        <taxon>Spermatophyta</taxon>
        <taxon>Magnoliopsida</taxon>
        <taxon>eudicotyledons</taxon>
        <taxon>Gunneridae</taxon>
        <taxon>Pentapetalae</taxon>
        <taxon>asterids</taxon>
        <taxon>lamiids</taxon>
        <taxon>Lamiales</taxon>
        <taxon>Pedaliaceae</taxon>
        <taxon>Sesamum</taxon>
    </lineage>
</organism>
<dbReference type="EMBL" id="JACGWN010000008">
    <property type="protein sequence ID" value="KAL0440237.1"/>
    <property type="molecule type" value="Genomic_DNA"/>
</dbReference>
<dbReference type="AlphaFoldDB" id="A0AAW2WIH5"/>
<reference evidence="2" key="2">
    <citation type="journal article" date="2024" name="Plant">
        <title>Genomic evolution and insights into agronomic trait innovations of Sesamum species.</title>
        <authorList>
            <person name="Miao H."/>
            <person name="Wang L."/>
            <person name="Qu L."/>
            <person name="Liu H."/>
            <person name="Sun Y."/>
            <person name="Le M."/>
            <person name="Wang Q."/>
            <person name="Wei S."/>
            <person name="Zheng Y."/>
            <person name="Lin W."/>
            <person name="Duan Y."/>
            <person name="Cao H."/>
            <person name="Xiong S."/>
            <person name="Wang X."/>
            <person name="Wei L."/>
            <person name="Li C."/>
            <person name="Ma Q."/>
            <person name="Ju M."/>
            <person name="Zhao R."/>
            <person name="Li G."/>
            <person name="Mu C."/>
            <person name="Tian Q."/>
            <person name="Mei H."/>
            <person name="Zhang T."/>
            <person name="Gao T."/>
            <person name="Zhang H."/>
        </authorList>
    </citation>
    <scope>NUCLEOTIDE SEQUENCE</scope>
    <source>
        <strain evidence="2">KEN1</strain>
    </source>
</reference>
<feature type="region of interest" description="Disordered" evidence="1">
    <location>
        <begin position="30"/>
        <end position="99"/>
    </location>
</feature>
<evidence type="ECO:0000256" key="1">
    <source>
        <dbReference type="SAM" id="MobiDB-lite"/>
    </source>
</evidence>
<sequence>MIEDALGQAASRTVAQYIVEHAAPSRLFGYPCRGPGAYLGPENNEQRSTDQQEDDHLEEKVERKPSLLEDELPHGLLKKHHQESVDIKRGTKQQLDKPA</sequence>
<name>A0AAW2WIH5_9LAMI</name>
<evidence type="ECO:0000313" key="2">
    <source>
        <dbReference type="EMBL" id="KAL0440237.1"/>
    </source>
</evidence>